<feature type="region of interest" description="Disordered" evidence="5">
    <location>
        <begin position="32"/>
        <end position="107"/>
    </location>
</feature>
<dbReference type="InterPro" id="IPR013783">
    <property type="entry name" value="Ig-like_fold"/>
</dbReference>
<dbReference type="Pfam" id="PF09212">
    <property type="entry name" value="CBM27"/>
    <property type="match status" value="1"/>
</dbReference>
<dbReference type="GO" id="GO:0016985">
    <property type="term" value="F:mannan endo-1,4-beta-mannosidase activity"/>
    <property type="evidence" value="ECO:0007669"/>
    <property type="project" value="InterPro"/>
</dbReference>
<gene>
    <name evidence="8" type="ORF">HH215_24915</name>
</gene>
<dbReference type="Pfam" id="PF03425">
    <property type="entry name" value="CBM_11"/>
    <property type="match status" value="1"/>
</dbReference>
<feature type="compositionally biased region" description="Polar residues" evidence="5">
    <location>
        <begin position="32"/>
        <end position="45"/>
    </location>
</feature>
<evidence type="ECO:0000256" key="1">
    <source>
        <dbReference type="ARBA" id="ARBA00007754"/>
    </source>
</evidence>
<dbReference type="Proteomes" id="UP000502248">
    <property type="component" value="Chromosome"/>
</dbReference>
<proteinExistence type="inferred from homology"/>
<dbReference type="InterPro" id="IPR015295">
    <property type="entry name" value="CBM27"/>
</dbReference>
<dbReference type="PRINTS" id="PR00739">
    <property type="entry name" value="GLHYDRLASE26"/>
</dbReference>
<dbReference type="Gene3D" id="2.60.40.10">
    <property type="entry name" value="Immunoglobulins"/>
    <property type="match status" value="1"/>
</dbReference>
<feature type="compositionally biased region" description="Gly residues" evidence="5">
    <location>
        <begin position="50"/>
        <end position="102"/>
    </location>
</feature>
<evidence type="ECO:0000256" key="4">
    <source>
        <dbReference type="PROSITE-ProRule" id="PRU01100"/>
    </source>
</evidence>
<dbReference type="PROSITE" id="PS51764">
    <property type="entry name" value="GH26"/>
    <property type="match status" value="1"/>
</dbReference>
<feature type="domain" description="GH26" evidence="7">
    <location>
        <begin position="115"/>
        <end position="468"/>
    </location>
</feature>
<feature type="signal peptide" evidence="6">
    <location>
        <begin position="1"/>
        <end position="28"/>
    </location>
</feature>
<name>A0A7Z2VND7_9BACL</name>
<dbReference type="KEGG" id="cheb:HH215_24915"/>
<comment type="similarity">
    <text evidence="1 4">Belongs to the glycosyl hydrolase 26 family.</text>
</comment>
<sequence>MKKKQRLGIALAIILTLGVSLFSSAVMAKTEPASSAKNAGQSGSRHGSIDGHGNGGGGNGGGGGNNNGNGGNNHGGGHGNGNGHGNGGGNGNGNGHGNGGGNAPVINLVDPNATDNTRSLFVYLNQTRGKQLLFGHQHATDEGLTLSSTATGLQSEVKNSVGDFPAVFGWDTLSLEGKEKPGVAGNLEQSRANLIQSVKAVHKIGGIVTLSAHMPNFVTGGSFNDTAGSVVAHILPGGDKNAAYNEFLDNIALFANNAKDDKGKLIPILFRPFHEQNGGWFWWGAKTTTSSQYVEIFRYTVEYLRDKKGVHNFLYAFSPNGTFGGAESSYLATYPGDDYVDVLGMDQYDNQQTPGTPGFLNGLVADLKMISKLADGKGKIATFSEFGYSPAGMLTTGNADLQWFTRLLQAIKSDPDAKRIAYMQTWANFGLGNNLYVPYRNAPNGLGDHELLPDFIAYYKDPYTAFLKEVKGVYDGKKVRTAAKNPLMHIVSPTDNGTVSEATTTIRVRALNVNPTKVVYSIQGSSEEIPMTLDADRFFYTANWSPAASFNGKTATLTVKVYKPNHTILQQTVTVFVKVNEILMKTFDFDTDINGIQNNGTYPETLGLTLSHGNLGGNHVLQLNVGNAIHTDTWQELKLELSNLAASVTIADVRRVKLNAWIPLSAGNMSANASVRAIVMLPGDWDTKYGMTTEMKLTDLPTETINGVVYAKYSPVIDLNDPAKSATATGMAISLVGNSLEHNGPIYIDNIGLYSAYAEAPQDPALVDDFESYQGSDAALAAKVIHAGGDATTVTLDGAHKSGGNYAMKLDYTLAGSGYAGVTKSLGSVDWSTFNRLRFWLVPDGSNQKLVIQLKVDGVSFEAYPSLAATTPGWVNLHFNEFAVAPWDTGNAGKKINKVSLKKVQEMSIYVNAVDGATLASSLYFDDIKAINDGTGGVPNGGDGPGGNPAPAGTLYGFETDTAGWNIEVNEASATSPTITTDAASEGTHAMASTFSLAGTGFEFTKVAALDLSTASAISVQVKLSSGQANARLYIKVGSAWEWHDSGTPALVDSSGFTTLTIPLSGIANLDAIQSIGVKIEPAAGGTGTAVAYVDDVYISIAQPTGISFDFETAADNWAINNDGDGAYNTAQATGLEISTAEAAKGAHSLKADFNLGGGQFQLRHANALDLSAAASVTAKVKIVPGAAGSLGSGVKLKLFLQSGDGWSWFDSGEIAYAGTGFNTVTFDLSSVTNKNQIKALGIQVLTPADSTGTAAVYLDDVTQQ</sequence>
<dbReference type="RefSeq" id="WP_169282347.1">
    <property type="nucleotide sequence ID" value="NZ_CP051680.1"/>
</dbReference>
<dbReference type="EMBL" id="CP051680">
    <property type="protein sequence ID" value="QJD86095.1"/>
    <property type="molecule type" value="Genomic_DNA"/>
</dbReference>
<dbReference type="Pfam" id="PF21253">
    <property type="entry name" value="Mann_GBD_bact"/>
    <property type="match status" value="2"/>
</dbReference>
<evidence type="ECO:0000256" key="3">
    <source>
        <dbReference type="ARBA" id="ARBA00023295"/>
    </source>
</evidence>
<evidence type="ECO:0000256" key="2">
    <source>
        <dbReference type="ARBA" id="ARBA00022801"/>
    </source>
</evidence>
<evidence type="ECO:0000259" key="7">
    <source>
        <dbReference type="PROSITE" id="PS51764"/>
    </source>
</evidence>
<dbReference type="AlphaFoldDB" id="A0A7Z2VND7"/>
<dbReference type="GO" id="GO:0030245">
    <property type="term" value="P:cellulose catabolic process"/>
    <property type="evidence" value="ECO:0007669"/>
    <property type="project" value="InterPro"/>
</dbReference>
<dbReference type="GO" id="GO:0008810">
    <property type="term" value="F:cellulase activity"/>
    <property type="evidence" value="ECO:0007669"/>
    <property type="project" value="InterPro"/>
</dbReference>
<dbReference type="GO" id="GO:0006080">
    <property type="term" value="P:substituted mannan metabolic process"/>
    <property type="evidence" value="ECO:0007669"/>
    <property type="project" value="InterPro"/>
</dbReference>
<evidence type="ECO:0000256" key="6">
    <source>
        <dbReference type="SAM" id="SignalP"/>
    </source>
</evidence>
<dbReference type="Gene3D" id="3.20.20.80">
    <property type="entry name" value="Glycosidases"/>
    <property type="match status" value="1"/>
</dbReference>
<evidence type="ECO:0000313" key="8">
    <source>
        <dbReference type="EMBL" id="QJD86095.1"/>
    </source>
</evidence>
<dbReference type="Pfam" id="PF02156">
    <property type="entry name" value="Glyco_hydro_26"/>
    <property type="match status" value="1"/>
</dbReference>
<dbReference type="InterPro" id="IPR022790">
    <property type="entry name" value="GH26_dom"/>
</dbReference>
<dbReference type="SUPFAM" id="SSF51445">
    <property type="entry name" value="(Trans)glycosidases"/>
    <property type="match status" value="1"/>
</dbReference>
<keyword evidence="6" id="KW-0732">Signal</keyword>
<feature type="active site" description="Nucleophile" evidence="4">
    <location>
        <position position="385"/>
    </location>
</feature>
<evidence type="ECO:0000256" key="5">
    <source>
        <dbReference type="SAM" id="MobiDB-lite"/>
    </source>
</evidence>
<feature type="chain" id="PRO_5031023984" evidence="6">
    <location>
        <begin position="29"/>
        <end position="1265"/>
    </location>
</feature>
<feature type="active site" description="Proton donor" evidence="4">
    <location>
        <position position="275"/>
    </location>
</feature>
<dbReference type="Gene3D" id="2.60.120.260">
    <property type="entry name" value="Galactose-binding domain-like"/>
    <property type="match status" value="4"/>
</dbReference>
<dbReference type="SUPFAM" id="SSF49785">
    <property type="entry name" value="Galactose-binding domain-like"/>
    <property type="match status" value="4"/>
</dbReference>
<keyword evidence="2 4" id="KW-0378">Hydrolase</keyword>
<keyword evidence="3 4" id="KW-0326">Glycosidase</keyword>
<dbReference type="PANTHER" id="PTHR40079">
    <property type="entry name" value="MANNAN ENDO-1,4-BETA-MANNOSIDASE E-RELATED"/>
    <property type="match status" value="1"/>
</dbReference>
<evidence type="ECO:0000313" key="9">
    <source>
        <dbReference type="Proteomes" id="UP000502248"/>
    </source>
</evidence>
<dbReference type="InterPro" id="IPR008979">
    <property type="entry name" value="Galactose-bd-like_sf"/>
</dbReference>
<keyword evidence="9" id="KW-1185">Reference proteome</keyword>
<accession>A0A7Z2VND7</accession>
<dbReference type="InterPro" id="IPR005087">
    <property type="entry name" value="CBM11"/>
</dbReference>
<dbReference type="PANTHER" id="PTHR40079:SF4">
    <property type="entry name" value="GH26 DOMAIN-CONTAINING PROTEIN-RELATED"/>
    <property type="match status" value="1"/>
</dbReference>
<dbReference type="InterPro" id="IPR000805">
    <property type="entry name" value="Glyco_hydro_26"/>
</dbReference>
<dbReference type="InterPro" id="IPR017853">
    <property type="entry name" value="GH"/>
</dbReference>
<organism evidence="8 9">
    <name type="scientific">Cohnella herbarum</name>
    <dbReference type="NCBI Taxonomy" id="2728023"/>
    <lineage>
        <taxon>Bacteria</taxon>
        <taxon>Bacillati</taxon>
        <taxon>Bacillota</taxon>
        <taxon>Bacilli</taxon>
        <taxon>Bacillales</taxon>
        <taxon>Paenibacillaceae</taxon>
        <taxon>Cohnella</taxon>
    </lineage>
</organism>
<reference evidence="8 9" key="1">
    <citation type="submission" date="2020-04" db="EMBL/GenBank/DDBJ databases">
        <title>Genome sequencing of novel species.</title>
        <authorList>
            <person name="Heo J."/>
            <person name="Kim S.-J."/>
            <person name="Kim J.-S."/>
            <person name="Hong S.-B."/>
            <person name="Kwon S.-W."/>
        </authorList>
    </citation>
    <scope>NUCLEOTIDE SEQUENCE [LARGE SCALE GENOMIC DNA]</scope>
    <source>
        <strain evidence="8 9">MFER-1</strain>
    </source>
</reference>
<dbReference type="InterPro" id="IPR049475">
    <property type="entry name" value="Mann_GBD_bact"/>
</dbReference>
<dbReference type="Pfam" id="PF17957">
    <property type="entry name" value="Big_7"/>
    <property type="match status" value="1"/>
</dbReference>
<protein>
    <submittedName>
        <fullName evidence="8">Beta-mannosidase</fullName>
    </submittedName>
</protein>